<dbReference type="EMBL" id="BAGZ01000008">
    <property type="protein sequence ID" value="GAB77792.1"/>
    <property type="molecule type" value="Genomic_DNA"/>
</dbReference>
<evidence type="ECO:0000256" key="8">
    <source>
        <dbReference type="SAM" id="Phobius"/>
    </source>
</evidence>
<sequence>MFALLAQHPDLLLFLVIGLGAALGRIRIRGIALGSAAVLFVGIAVAAWGRSAGVTLEISKSIGHIGLSLFAFCVGISSGPNFFHTMRSSGKVLLGVVLSLGVGATVAVTLGPAFGLTREQAVGTFAGALTNTPALAAAGDSSAATVGYSIAYLFGVIGMLAVSNLALRRRQNDPDTPVELIRTDIRIERDDQPHVRDVEEDHANQISITRVRHEESGPTHVANARTPLRRNDVVTVVGPRDYVQKVVTSLGHESSHRLELDRRELDFRRMTVSDPAVCGRSLRALDLEGRFSGVISRVRRGDVDMLGHPHLVLQLGDRIRVVAPRERLADIAAFFGDSSRGLTDINPVAIGLGMAFGFAIGSVPVPLPGGSTFTLGPALGALMVGLVLGRIGRVGSVVTMLPFTASAVVAELGLLLFLAQAGTRAGGQISVAFTSGSWVGMVALGALITLSTGATAYLFQRRVVRMGGTRLAGLLAGLQTQPALLAYANTQTGQDFRVSAGYAMAYPTAMVVKILLASVIVLL</sequence>
<keyword evidence="4" id="KW-1003">Cell membrane</keyword>
<evidence type="ECO:0000256" key="5">
    <source>
        <dbReference type="ARBA" id="ARBA00022692"/>
    </source>
</evidence>
<dbReference type="InterPro" id="IPR050144">
    <property type="entry name" value="AAE_transporter"/>
</dbReference>
<proteinExistence type="inferred from homology"/>
<feature type="domain" description="RCK C-terminal" evidence="9">
    <location>
        <begin position="253"/>
        <end position="337"/>
    </location>
</feature>
<evidence type="ECO:0000256" key="6">
    <source>
        <dbReference type="ARBA" id="ARBA00022989"/>
    </source>
</evidence>
<keyword evidence="6 8" id="KW-1133">Transmembrane helix</keyword>
<evidence type="ECO:0000256" key="7">
    <source>
        <dbReference type="ARBA" id="ARBA00023136"/>
    </source>
</evidence>
<dbReference type="PANTHER" id="PTHR30445">
    <property type="entry name" value="K(+)_H(+) ANTIPORTER SUBUNIT KHTT"/>
    <property type="match status" value="1"/>
</dbReference>
<evidence type="ECO:0000313" key="10">
    <source>
        <dbReference type="EMBL" id="GAB77792.1"/>
    </source>
</evidence>
<dbReference type="InterPro" id="IPR006512">
    <property type="entry name" value="YidE_YbjL"/>
</dbReference>
<evidence type="ECO:0000256" key="1">
    <source>
        <dbReference type="ARBA" id="ARBA00004651"/>
    </source>
</evidence>
<feature type="transmembrane region" description="Helical" evidence="8">
    <location>
        <begin position="373"/>
        <end position="391"/>
    </location>
</feature>
<name>K6W7I7_9MICO</name>
<dbReference type="Gene3D" id="3.30.70.1450">
    <property type="entry name" value="Regulator of K+ conductance, C-terminal domain"/>
    <property type="match status" value="1"/>
</dbReference>
<reference evidence="10 11" key="1">
    <citation type="submission" date="2012-08" db="EMBL/GenBank/DDBJ databases">
        <title>Whole genome shotgun sequence of Austwickia chelonae NBRC 105200.</title>
        <authorList>
            <person name="Yoshida I."/>
            <person name="Hosoyama A."/>
            <person name="Tsuchikane K."/>
            <person name="Katsumata H."/>
            <person name="Ando Y."/>
            <person name="Ohji S."/>
            <person name="Hamada M."/>
            <person name="Tamura T."/>
            <person name="Yamazoe A."/>
            <person name="Yamazaki S."/>
            <person name="Fujita N."/>
        </authorList>
    </citation>
    <scope>NUCLEOTIDE SEQUENCE [LARGE SCALE GENOMIC DNA]</scope>
    <source>
        <strain evidence="10 11">NBRC 105200</strain>
    </source>
</reference>
<dbReference type="Pfam" id="PF06826">
    <property type="entry name" value="Asp-Al_Ex"/>
    <property type="match status" value="2"/>
</dbReference>
<keyword evidence="11" id="KW-1185">Reference proteome</keyword>
<dbReference type="GO" id="GO:0006813">
    <property type="term" value="P:potassium ion transport"/>
    <property type="evidence" value="ECO:0007669"/>
    <property type="project" value="InterPro"/>
</dbReference>
<dbReference type="PROSITE" id="PS51202">
    <property type="entry name" value="RCK_C"/>
    <property type="match status" value="1"/>
</dbReference>
<dbReference type="AlphaFoldDB" id="K6W7I7"/>
<dbReference type="GO" id="GO:0008324">
    <property type="term" value="F:monoatomic cation transmembrane transporter activity"/>
    <property type="evidence" value="ECO:0007669"/>
    <property type="project" value="InterPro"/>
</dbReference>
<dbReference type="SUPFAM" id="SSF116726">
    <property type="entry name" value="TrkA C-terminal domain-like"/>
    <property type="match status" value="1"/>
</dbReference>
<dbReference type="Pfam" id="PF02080">
    <property type="entry name" value="TrkA_C"/>
    <property type="match status" value="1"/>
</dbReference>
<feature type="transmembrane region" description="Helical" evidence="8">
    <location>
        <begin position="61"/>
        <end position="80"/>
    </location>
</feature>
<feature type="transmembrane region" description="Helical" evidence="8">
    <location>
        <begin position="398"/>
        <end position="418"/>
    </location>
</feature>
<evidence type="ECO:0000313" key="11">
    <source>
        <dbReference type="Proteomes" id="UP000008495"/>
    </source>
</evidence>
<evidence type="ECO:0000256" key="4">
    <source>
        <dbReference type="ARBA" id="ARBA00022475"/>
    </source>
</evidence>
<feature type="transmembrane region" description="Helical" evidence="8">
    <location>
        <begin position="348"/>
        <end position="367"/>
    </location>
</feature>
<dbReference type="eggNOG" id="COG0569">
    <property type="taxonomic scope" value="Bacteria"/>
</dbReference>
<feature type="transmembrane region" description="Helical" evidence="8">
    <location>
        <begin position="31"/>
        <end position="49"/>
    </location>
</feature>
<dbReference type="Proteomes" id="UP000008495">
    <property type="component" value="Unassembled WGS sequence"/>
</dbReference>
<organism evidence="10 11">
    <name type="scientific">Austwickia chelonae NBRC 105200</name>
    <dbReference type="NCBI Taxonomy" id="1184607"/>
    <lineage>
        <taxon>Bacteria</taxon>
        <taxon>Bacillati</taxon>
        <taxon>Actinomycetota</taxon>
        <taxon>Actinomycetes</taxon>
        <taxon>Micrococcales</taxon>
        <taxon>Dermatophilaceae</taxon>
        <taxon>Austwickia</taxon>
    </lineage>
</organism>
<feature type="transmembrane region" description="Helical" evidence="8">
    <location>
        <begin position="500"/>
        <end position="522"/>
    </location>
</feature>
<feature type="transmembrane region" description="Helical" evidence="8">
    <location>
        <begin position="149"/>
        <end position="167"/>
    </location>
</feature>
<dbReference type="GO" id="GO:0005886">
    <property type="term" value="C:plasma membrane"/>
    <property type="evidence" value="ECO:0007669"/>
    <property type="project" value="UniProtKB-SubCell"/>
</dbReference>
<accession>K6W7I7</accession>
<protein>
    <recommendedName>
        <fullName evidence="9">RCK C-terminal domain-containing protein</fullName>
    </recommendedName>
</protein>
<evidence type="ECO:0000259" key="9">
    <source>
        <dbReference type="PROSITE" id="PS51202"/>
    </source>
</evidence>
<feature type="transmembrane region" description="Helical" evidence="8">
    <location>
        <begin position="438"/>
        <end position="459"/>
    </location>
</feature>
<dbReference type="InterPro" id="IPR006037">
    <property type="entry name" value="RCK_C"/>
</dbReference>
<dbReference type="NCBIfam" id="TIGR01625">
    <property type="entry name" value="YidE_YbjL_dupl"/>
    <property type="match status" value="2"/>
</dbReference>
<dbReference type="RefSeq" id="WP_006502544.1">
    <property type="nucleotide sequence ID" value="NZ_BAGZ01000008.1"/>
</dbReference>
<feature type="transmembrane region" description="Helical" evidence="8">
    <location>
        <begin position="92"/>
        <end position="114"/>
    </location>
</feature>
<comment type="similarity">
    <text evidence="2">Belongs to the AAE transporter (TC 2.A.81) family.</text>
</comment>
<evidence type="ECO:0000256" key="2">
    <source>
        <dbReference type="ARBA" id="ARBA00009854"/>
    </source>
</evidence>
<dbReference type="OrthoDB" id="9155749at2"/>
<comment type="subcellular location">
    <subcellularLocation>
        <location evidence="1">Cell membrane</location>
        <topology evidence="1">Multi-pass membrane protein</topology>
    </subcellularLocation>
</comment>
<keyword evidence="3" id="KW-0813">Transport</keyword>
<dbReference type="PANTHER" id="PTHR30445:SF3">
    <property type="entry name" value="TRANSPORT PROTEIN YIDE-RELATED"/>
    <property type="match status" value="1"/>
</dbReference>
<keyword evidence="5 8" id="KW-0812">Transmembrane</keyword>
<evidence type="ECO:0000256" key="3">
    <source>
        <dbReference type="ARBA" id="ARBA00022448"/>
    </source>
</evidence>
<dbReference type="InterPro" id="IPR036721">
    <property type="entry name" value="RCK_C_sf"/>
</dbReference>
<dbReference type="STRING" id="100225.SAMN05421595_0299"/>
<keyword evidence="7 8" id="KW-0472">Membrane</keyword>
<comment type="caution">
    <text evidence="10">The sequence shown here is derived from an EMBL/GenBank/DDBJ whole genome shotgun (WGS) entry which is preliminary data.</text>
</comment>
<dbReference type="eggNOG" id="COG2985">
    <property type="taxonomic scope" value="Bacteria"/>
</dbReference>
<gene>
    <name evidence="10" type="ORF">AUCHE_08_00310</name>
</gene>
<feature type="transmembrane region" description="Helical" evidence="8">
    <location>
        <begin position="6"/>
        <end position="24"/>
    </location>
</feature>